<dbReference type="GO" id="GO:0005634">
    <property type="term" value="C:nucleus"/>
    <property type="evidence" value="ECO:0007669"/>
    <property type="project" value="UniProtKB-UniRule"/>
</dbReference>
<keyword evidence="1 2" id="KW-0238">DNA-binding</keyword>
<dbReference type="PROSITE" id="PS50118">
    <property type="entry name" value="HMG_BOX_2"/>
    <property type="match status" value="1"/>
</dbReference>
<dbReference type="InterPro" id="IPR050342">
    <property type="entry name" value="HMGB"/>
</dbReference>
<sequence length="269" mass="29587">MAAEATTTNTATNAELIKIKKDALISALFSLSKAAQESSSATIDFFNALNVSSENAPSIGNLAQALGAAASELQSVAVNTEGLASEKEPETPTKDAKRKRAKKAPVDPNAPKKPNTIYFAFASDARKKIREEREKKGEPALSNAEMTHEISKRWHQLSDGEKQPWKDQYQKEMEKYNEDKKAYQEGRLPNGNGGEAAHVAEESPKKKQKQDSHEEEKKQEEEQGDSETPKSAKKKKSKSGADSPEKTKKDKKEKKKKRKSEGGNTSVAE</sequence>
<feature type="compositionally biased region" description="Basic and acidic residues" evidence="3">
    <location>
        <begin position="124"/>
        <end position="138"/>
    </location>
</feature>
<feature type="region of interest" description="Disordered" evidence="3">
    <location>
        <begin position="80"/>
        <end position="269"/>
    </location>
</feature>
<dbReference type="Proteomes" id="UP000761534">
    <property type="component" value="Unassembled WGS sequence"/>
</dbReference>
<proteinExistence type="predicted"/>
<dbReference type="SUPFAM" id="SSF47095">
    <property type="entry name" value="HMG-box"/>
    <property type="match status" value="1"/>
</dbReference>
<feature type="domain" description="HMG box" evidence="4">
    <location>
        <begin position="111"/>
        <end position="184"/>
    </location>
</feature>
<comment type="caution">
    <text evidence="5">The sequence shown here is derived from an EMBL/GenBank/DDBJ whole genome shotgun (WGS) entry which is preliminary data.</text>
</comment>
<evidence type="ECO:0000256" key="2">
    <source>
        <dbReference type="PROSITE-ProRule" id="PRU00267"/>
    </source>
</evidence>
<dbReference type="InterPro" id="IPR009071">
    <property type="entry name" value="HMG_box_dom"/>
</dbReference>
<dbReference type="PANTHER" id="PTHR48112">
    <property type="entry name" value="HIGH MOBILITY GROUP PROTEIN DSP1"/>
    <property type="match status" value="1"/>
</dbReference>
<name>A0A642UUH1_9ASCO</name>
<evidence type="ECO:0000259" key="4">
    <source>
        <dbReference type="PROSITE" id="PS50118"/>
    </source>
</evidence>
<dbReference type="Gene3D" id="1.10.30.10">
    <property type="entry name" value="High mobility group box domain"/>
    <property type="match status" value="1"/>
</dbReference>
<feature type="DNA-binding region" description="HMG box" evidence="2">
    <location>
        <begin position="111"/>
        <end position="184"/>
    </location>
</feature>
<dbReference type="AlphaFoldDB" id="A0A642UUH1"/>
<reference evidence="5" key="1">
    <citation type="journal article" date="2019" name="G3 (Bethesda)">
        <title>Genome Assemblies of Two Rare Opportunistic Yeast Pathogens: Diutina rugosa (syn. Candida rugosa) and Trichomonascus ciferrii (syn. Candida ciferrii).</title>
        <authorList>
            <person name="Mixao V."/>
            <person name="Saus E."/>
            <person name="Hansen A.P."/>
            <person name="Lass-Florl C."/>
            <person name="Gabaldon T."/>
        </authorList>
    </citation>
    <scope>NUCLEOTIDE SEQUENCE</scope>
    <source>
        <strain evidence="5">CBS 4856</strain>
    </source>
</reference>
<accession>A0A642UUH1</accession>
<dbReference type="SMART" id="SM00398">
    <property type="entry name" value="HMG"/>
    <property type="match status" value="1"/>
</dbReference>
<dbReference type="Pfam" id="PF00505">
    <property type="entry name" value="HMG_box"/>
    <property type="match status" value="1"/>
</dbReference>
<evidence type="ECO:0000256" key="1">
    <source>
        <dbReference type="ARBA" id="ARBA00023125"/>
    </source>
</evidence>
<evidence type="ECO:0000313" key="5">
    <source>
        <dbReference type="EMBL" id="KAA8904583.1"/>
    </source>
</evidence>
<keyword evidence="2" id="KW-0539">Nucleus</keyword>
<dbReference type="VEuPathDB" id="FungiDB:TRICI_005453"/>
<dbReference type="EMBL" id="SWFS01000428">
    <property type="protein sequence ID" value="KAA8904583.1"/>
    <property type="molecule type" value="Genomic_DNA"/>
</dbReference>
<dbReference type="OrthoDB" id="5550281at2759"/>
<feature type="compositionally biased region" description="Basic and acidic residues" evidence="3">
    <location>
        <begin position="84"/>
        <end position="95"/>
    </location>
</feature>
<keyword evidence="6" id="KW-1185">Reference proteome</keyword>
<gene>
    <name evidence="5" type="ORF">TRICI_005453</name>
</gene>
<dbReference type="GO" id="GO:0003677">
    <property type="term" value="F:DNA binding"/>
    <property type="evidence" value="ECO:0007669"/>
    <property type="project" value="UniProtKB-UniRule"/>
</dbReference>
<evidence type="ECO:0000313" key="6">
    <source>
        <dbReference type="Proteomes" id="UP000761534"/>
    </source>
</evidence>
<organism evidence="5 6">
    <name type="scientific">Trichomonascus ciferrii</name>
    <dbReference type="NCBI Taxonomy" id="44093"/>
    <lineage>
        <taxon>Eukaryota</taxon>
        <taxon>Fungi</taxon>
        <taxon>Dikarya</taxon>
        <taxon>Ascomycota</taxon>
        <taxon>Saccharomycotina</taxon>
        <taxon>Dipodascomycetes</taxon>
        <taxon>Dipodascales</taxon>
        <taxon>Trichomonascaceae</taxon>
        <taxon>Trichomonascus</taxon>
        <taxon>Trichomonascus ciferrii complex</taxon>
    </lineage>
</organism>
<protein>
    <recommendedName>
        <fullName evidence="4">HMG box domain-containing protein</fullName>
    </recommendedName>
</protein>
<evidence type="ECO:0000256" key="3">
    <source>
        <dbReference type="SAM" id="MobiDB-lite"/>
    </source>
</evidence>
<feature type="compositionally biased region" description="Basic and acidic residues" evidence="3">
    <location>
        <begin position="146"/>
        <end position="184"/>
    </location>
</feature>
<dbReference type="InterPro" id="IPR036910">
    <property type="entry name" value="HMG_box_dom_sf"/>
</dbReference>
<feature type="compositionally biased region" description="Basic and acidic residues" evidence="3">
    <location>
        <begin position="198"/>
        <end position="221"/>
    </location>
</feature>